<reference evidence="2 3" key="1">
    <citation type="submission" date="2024-04" db="EMBL/GenBank/DDBJ databases">
        <title>Novel species of the genus Ideonella isolated from streams.</title>
        <authorList>
            <person name="Lu H."/>
        </authorList>
    </citation>
    <scope>NUCLEOTIDE SEQUENCE [LARGE SCALE GENOMIC DNA]</scope>
    <source>
        <strain evidence="2 3">DXS29W</strain>
    </source>
</reference>
<feature type="chain" id="PRO_5046041880" description="Amidohydrolase" evidence="1">
    <location>
        <begin position="33"/>
        <end position="430"/>
    </location>
</feature>
<dbReference type="InterPro" id="IPR032466">
    <property type="entry name" value="Metal_Hydrolase"/>
</dbReference>
<name>A0ABU9BMF2_9BURK</name>
<dbReference type="RefSeq" id="WP_341425498.1">
    <property type="nucleotide sequence ID" value="NZ_JBBUTG010000004.1"/>
</dbReference>
<protein>
    <recommendedName>
        <fullName evidence="4">Amidohydrolase</fullName>
    </recommendedName>
</protein>
<organism evidence="2 3">
    <name type="scientific">Ideonella lacteola</name>
    <dbReference type="NCBI Taxonomy" id="2984193"/>
    <lineage>
        <taxon>Bacteria</taxon>
        <taxon>Pseudomonadati</taxon>
        <taxon>Pseudomonadota</taxon>
        <taxon>Betaproteobacteria</taxon>
        <taxon>Burkholderiales</taxon>
        <taxon>Sphaerotilaceae</taxon>
        <taxon>Ideonella</taxon>
    </lineage>
</organism>
<dbReference type="Proteomes" id="UP001371218">
    <property type="component" value="Unassembled WGS sequence"/>
</dbReference>
<evidence type="ECO:0000256" key="1">
    <source>
        <dbReference type="SAM" id="SignalP"/>
    </source>
</evidence>
<evidence type="ECO:0000313" key="3">
    <source>
        <dbReference type="Proteomes" id="UP001371218"/>
    </source>
</evidence>
<feature type="signal peptide" evidence="1">
    <location>
        <begin position="1"/>
        <end position="32"/>
    </location>
</feature>
<dbReference type="EMBL" id="JBBUTG010000004">
    <property type="protein sequence ID" value="MEK8031136.1"/>
    <property type="molecule type" value="Genomic_DNA"/>
</dbReference>
<keyword evidence="1" id="KW-0732">Signal</keyword>
<keyword evidence="3" id="KW-1185">Reference proteome</keyword>
<gene>
    <name evidence="2" type="ORF">AACH06_09950</name>
</gene>
<evidence type="ECO:0000313" key="2">
    <source>
        <dbReference type="EMBL" id="MEK8031136.1"/>
    </source>
</evidence>
<comment type="caution">
    <text evidence="2">The sequence shown here is derived from an EMBL/GenBank/DDBJ whole genome shotgun (WGS) entry which is preliminary data.</text>
</comment>
<sequence>MSKPVHLHAGRRRALCCGAAALTGLFTNLATASETPVDPVGRVPRSEPAVPVWPTAIADLLHATFDGIDPAALWDVHTHLLGNGDSGSGCTIHTSMTEGWHPIERLRRATIMNAAGVPGDALAGGSVDRAYVERLRRLAAGFPPGARWLLFAFDRAVDGSGHDRPEWTTFHVPDRYAQQVAASTPDRFGWVASIHPLRHDALERLDQALRQGALAVKWLPSAMAIDLRDRRLAPFYDQLARSRTPLIVHGGEEKAVPGAQRHDYGNPLLVRAPLEAGVRVIMAHCASLGEALDLDQRRPSRRPAFELFARLMDEPAWRGHLLGDVSALFQVNRRADVWKTVLTRSDWHPRLLHGSDYPLPGVDLLYSTSRLVQEGLLDLADVAPLERLRRHNPLLFDLALKRRVAWRGERLSPLVFDTRWHFTTAAPGIA</sequence>
<accession>A0ABU9BMF2</accession>
<proteinExistence type="predicted"/>
<dbReference type="SUPFAM" id="SSF51556">
    <property type="entry name" value="Metallo-dependent hydrolases"/>
    <property type="match status" value="1"/>
</dbReference>
<evidence type="ECO:0008006" key="4">
    <source>
        <dbReference type="Google" id="ProtNLM"/>
    </source>
</evidence>
<dbReference type="Gene3D" id="3.20.20.140">
    <property type="entry name" value="Metal-dependent hydrolases"/>
    <property type="match status" value="1"/>
</dbReference>